<dbReference type="InterPro" id="IPR000073">
    <property type="entry name" value="AB_hydrolase_1"/>
</dbReference>
<proteinExistence type="inferred from homology"/>
<dbReference type="InterPro" id="IPR051601">
    <property type="entry name" value="Serine_prot/Carboxylest_S33"/>
</dbReference>
<evidence type="ECO:0000259" key="3">
    <source>
        <dbReference type="Pfam" id="PF00561"/>
    </source>
</evidence>
<comment type="caution">
    <text evidence="4">The sequence shown here is derived from an EMBL/GenBank/DDBJ whole genome shotgun (WGS) entry which is preliminary data.</text>
</comment>
<comment type="similarity">
    <text evidence="1">Belongs to the peptidase S33 family.</text>
</comment>
<dbReference type="PRINTS" id="PR00793">
    <property type="entry name" value="PROAMNOPTASE"/>
</dbReference>
<keyword evidence="5" id="KW-1185">Reference proteome</keyword>
<evidence type="ECO:0000313" key="4">
    <source>
        <dbReference type="EMBL" id="MBF4764740.1"/>
    </source>
</evidence>
<feature type="domain" description="AB hydrolase-1" evidence="3">
    <location>
        <begin position="50"/>
        <end position="220"/>
    </location>
</feature>
<evidence type="ECO:0000313" key="5">
    <source>
        <dbReference type="Proteomes" id="UP000640489"/>
    </source>
</evidence>
<dbReference type="Gene3D" id="3.40.50.1820">
    <property type="entry name" value="alpha/beta hydrolase"/>
    <property type="match status" value="1"/>
</dbReference>
<organism evidence="4 5">
    <name type="scientific">Nocardioides islandensis</name>
    <dbReference type="NCBI Taxonomy" id="433663"/>
    <lineage>
        <taxon>Bacteria</taxon>
        <taxon>Bacillati</taxon>
        <taxon>Actinomycetota</taxon>
        <taxon>Actinomycetes</taxon>
        <taxon>Propionibacteriales</taxon>
        <taxon>Nocardioidaceae</taxon>
        <taxon>Nocardioides</taxon>
    </lineage>
</organism>
<accession>A0A930VIW4</accession>
<sequence>MVTRIPGYVLTDHTVEVPLDHASPDDGRTIEVFAREVVSVDKEKDVADLPWLVFLQGGPGGKSPRPFAGAGGWLGHATKTHRVLLLDQRGTGRSTPLTRLTVEGWSDADIAAYLRLFRADSIVRDAEVLRERLAGGKKWETFAQSYGGWVTMTYLSLAPEGLDACYVLGGLPGLTASADDVYARTYPRVADKNAAYYARYPDDAALVRRIADHLSSHEVLLPDGDRLTTRRLRRLGDGFGMSNGYEQLHWMLDEAWHGDRLSDLFLYDVMSQTGHVEGPLFPLQEYIYGQPGSRASAWAAERAMAALPEFADKADPLLFTGEMFYSWMFEEVRALAPFRGAADDLATYDQWGPLYDLDRLAANEVPVLAAVYFDDMYVDSGLQLETARYVGNTRAWVTNEYEHDGIRADGPRILGRLMDMKAGRV</sequence>
<reference evidence="4" key="1">
    <citation type="submission" date="2020-11" db="EMBL/GenBank/DDBJ databases">
        <title>Nocardioides sp. nov., isolated from Soil of Cynanchum wilfordii Hemsley rhizosphere.</title>
        <authorList>
            <person name="Lee J.-S."/>
            <person name="Suh M.K."/>
            <person name="Kim J.-S."/>
        </authorList>
    </citation>
    <scope>NUCLEOTIDE SEQUENCE</scope>
    <source>
        <strain evidence="4">KCTC 19275</strain>
    </source>
</reference>
<dbReference type="AlphaFoldDB" id="A0A930VIW4"/>
<dbReference type="GO" id="GO:0004177">
    <property type="term" value="F:aminopeptidase activity"/>
    <property type="evidence" value="ECO:0007669"/>
    <property type="project" value="UniProtKB-EC"/>
</dbReference>
<name>A0A930VIW4_9ACTN</name>
<keyword evidence="2 4" id="KW-0378">Hydrolase</keyword>
<gene>
    <name evidence="4" type="ORF">ISU07_16530</name>
</gene>
<dbReference type="SUPFAM" id="SSF53474">
    <property type="entry name" value="alpha/beta-Hydrolases"/>
    <property type="match status" value="2"/>
</dbReference>
<dbReference type="Proteomes" id="UP000640489">
    <property type="component" value="Unassembled WGS sequence"/>
</dbReference>
<dbReference type="RefSeq" id="WP_194707919.1">
    <property type="nucleotide sequence ID" value="NZ_JADKPN010000010.1"/>
</dbReference>
<dbReference type="InterPro" id="IPR029058">
    <property type="entry name" value="AB_hydrolase_fold"/>
</dbReference>
<dbReference type="EMBL" id="JADKPN010000010">
    <property type="protein sequence ID" value="MBF4764740.1"/>
    <property type="molecule type" value="Genomic_DNA"/>
</dbReference>
<dbReference type="PANTHER" id="PTHR43248">
    <property type="entry name" value="2-SUCCINYL-6-HYDROXY-2,4-CYCLOHEXADIENE-1-CARBOXYLATE SYNTHASE"/>
    <property type="match status" value="1"/>
</dbReference>
<evidence type="ECO:0000256" key="1">
    <source>
        <dbReference type="ARBA" id="ARBA00010088"/>
    </source>
</evidence>
<protein>
    <submittedName>
        <fullName evidence="4">Alpha/beta fold hydrolase</fullName>
    </submittedName>
</protein>
<dbReference type="Pfam" id="PF00561">
    <property type="entry name" value="Abhydrolase_1"/>
    <property type="match status" value="1"/>
</dbReference>
<dbReference type="PANTHER" id="PTHR43248:SF2">
    <property type="entry name" value="PROLYL AMINOPEPTIDASE"/>
    <property type="match status" value="1"/>
</dbReference>
<evidence type="ECO:0000256" key="2">
    <source>
        <dbReference type="ARBA" id="ARBA00022801"/>
    </source>
</evidence>
<dbReference type="InterPro" id="IPR002410">
    <property type="entry name" value="Peptidase_S33"/>
</dbReference>
<dbReference type="GO" id="GO:0006508">
    <property type="term" value="P:proteolysis"/>
    <property type="evidence" value="ECO:0007669"/>
    <property type="project" value="InterPro"/>
</dbReference>